<evidence type="ECO:0000313" key="9">
    <source>
        <dbReference type="Proteomes" id="UP000000598"/>
    </source>
</evidence>
<evidence type="ECO:0000259" key="7">
    <source>
        <dbReference type="PROSITE" id="PS50850"/>
    </source>
</evidence>
<feature type="transmembrane region" description="Helical" evidence="6">
    <location>
        <begin position="293"/>
        <end position="312"/>
    </location>
</feature>
<evidence type="ECO:0000256" key="1">
    <source>
        <dbReference type="ARBA" id="ARBA00004141"/>
    </source>
</evidence>
<dbReference type="FunCoup" id="Q6CNU4">
    <property type="interactions" value="39"/>
</dbReference>
<dbReference type="OMA" id="HLNWRWC"/>
<sequence length="630" mass="68954">MSSLAKQVSSTSLDKNSTVNIIFSLVKRESEPVSKKYEDKKAGEDAEDVPVDLKNVFTSDNEKTQSSIMAGMRLYVCLFALVLAQLIVALDVFIVNTVIDVVSKNLGGYAKSGWLITGYSLPNSLLSLIWGRATSLLGFQSSMLISIFIFEVGSIVSATATSMNNLVVGRVVAGIGGSGLQTVSMIIGCSLVEERNRTIVIAVIMSAFAVSSLIGPFIGGAFTTHATWRWCFWISLPVGGSAAFLFFFTYNPERLSITARLVRCLKLVKAIPLKQFQYVETYKTIVRNLVFRFDLIGFTLNCTGICLFLLGLTFGSEDNSWKRAFVVCFLVIGGLLVVCSVVYDFYIFDRINPEPANASYRPLMVRTLIGHKYFLLANTVTCAAAVVFAGYMVYSVQFFQLVLGYTAWNAGLHLIPLVIASLLSAIFCGGFTKKTGHVKYVMIANIALLLIGSGVCTLLDNYSNNSMQIGVWILPGFGLGATLQCALISSQLQIDKNSPDAKTELVEITAFNSFCKSLGSSIGAVLSTTTFISALWRKINKAKLEGYYGKKINELVKYRLQNFDGKSTEAAEIFSAAVTYVFWMCYAFSALAFFCACLSSNRRVETEKKVAQEEHDGLPSIPEFKQGTTV</sequence>
<evidence type="ECO:0000256" key="6">
    <source>
        <dbReference type="SAM" id="Phobius"/>
    </source>
</evidence>
<dbReference type="InterPro" id="IPR036259">
    <property type="entry name" value="MFS_trans_sf"/>
</dbReference>
<proteinExistence type="inferred from homology"/>
<dbReference type="KEGG" id="kla:KLLA0_E09879g"/>
<feature type="transmembrane region" description="Helical" evidence="6">
    <location>
        <begin position="573"/>
        <end position="599"/>
    </location>
</feature>
<dbReference type="InterPro" id="IPR020846">
    <property type="entry name" value="MFS_dom"/>
</dbReference>
<dbReference type="FunFam" id="1.20.1250.20:FF:000373">
    <property type="entry name" value="Vacuolar basic amino acid transporter"/>
    <property type="match status" value="1"/>
</dbReference>
<evidence type="ECO:0000256" key="5">
    <source>
        <dbReference type="ARBA" id="ARBA00023136"/>
    </source>
</evidence>
<dbReference type="GO" id="GO:0022857">
    <property type="term" value="F:transmembrane transporter activity"/>
    <property type="evidence" value="ECO:0007669"/>
    <property type="project" value="InterPro"/>
</dbReference>
<feature type="transmembrane region" description="Helical" evidence="6">
    <location>
        <begin position="469"/>
        <end position="488"/>
    </location>
</feature>
<dbReference type="GO" id="GO:0005886">
    <property type="term" value="C:plasma membrane"/>
    <property type="evidence" value="ECO:0007669"/>
    <property type="project" value="TreeGrafter"/>
</dbReference>
<feature type="transmembrane region" description="Helical" evidence="6">
    <location>
        <begin position="114"/>
        <end position="131"/>
    </location>
</feature>
<feature type="domain" description="Major facilitator superfamily (MFS) profile" evidence="7">
    <location>
        <begin position="77"/>
        <end position="604"/>
    </location>
</feature>
<reference evidence="8 9" key="1">
    <citation type="journal article" date="2004" name="Nature">
        <title>Genome evolution in yeasts.</title>
        <authorList>
            <consortium name="Genolevures"/>
            <person name="Dujon B."/>
            <person name="Sherman D."/>
            <person name="Fischer G."/>
            <person name="Durrens P."/>
            <person name="Casaregola S."/>
            <person name="Lafontaine I."/>
            <person name="de Montigny J."/>
            <person name="Marck C."/>
            <person name="Neuveglise C."/>
            <person name="Talla E."/>
            <person name="Goffard N."/>
            <person name="Frangeul L."/>
            <person name="Aigle M."/>
            <person name="Anthouard V."/>
            <person name="Babour A."/>
            <person name="Barbe V."/>
            <person name="Barnay S."/>
            <person name="Blanchin S."/>
            <person name="Beckerich J.M."/>
            <person name="Beyne E."/>
            <person name="Bleykasten C."/>
            <person name="Boisrame A."/>
            <person name="Boyer J."/>
            <person name="Cattolico L."/>
            <person name="Confanioleri F."/>
            <person name="de Daruvar A."/>
            <person name="Despons L."/>
            <person name="Fabre E."/>
            <person name="Fairhead C."/>
            <person name="Ferry-Dumazet H."/>
            <person name="Groppi A."/>
            <person name="Hantraye F."/>
            <person name="Hennequin C."/>
            <person name="Jauniaux N."/>
            <person name="Joyet P."/>
            <person name="Kachouri R."/>
            <person name="Kerrest A."/>
            <person name="Koszul R."/>
            <person name="Lemaire M."/>
            <person name="Lesur I."/>
            <person name="Ma L."/>
            <person name="Muller H."/>
            <person name="Nicaud J.M."/>
            <person name="Nikolski M."/>
            <person name="Oztas S."/>
            <person name="Ozier-Kalogeropoulos O."/>
            <person name="Pellenz S."/>
            <person name="Potier S."/>
            <person name="Richard G.F."/>
            <person name="Straub M.L."/>
            <person name="Suleau A."/>
            <person name="Swennene D."/>
            <person name="Tekaia F."/>
            <person name="Wesolowski-Louvel M."/>
            <person name="Westhof E."/>
            <person name="Wirth B."/>
            <person name="Zeniou-Meyer M."/>
            <person name="Zivanovic I."/>
            <person name="Bolotin-Fukuhara M."/>
            <person name="Thierry A."/>
            <person name="Bouchier C."/>
            <person name="Caudron B."/>
            <person name="Scarpelli C."/>
            <person name="Gaillardin C."/>
            <person name="Weissenbach J."/>
            <person name="Wincker P."/>
            <person name="Souciet J.L."/>
        </authorList>
    </citation>
    <scope>NUCLEOTIDE SEQUENCE [LARGE SCALE GENOMIC DNA]</scope>
    <source>
        <strain evidence="9">ATCC 8585 / CBS 2359 / DSM 70799 / NBRC 1267 / NRRL Y-1140 / WM37</strain>
    </source>
</reference>
<feature type="transmembrane region" description="Helical" evidence="6">
    <location>
        <begin position="518"/>
        <end position="536"/>
    </location>
</feature>
<evidence type="ECO:0000256" key="2">
    <source>
        <dbReference type="ARBA" id="ARBA00008335"/>
    </source>
</evidence>
<dbReference type="PaxDb" id="284590-Q6CNU4"/>
<protein>
    <submittedName>
        <fullName evidence="8">KLLA0E09879p</fullName>
    </submittedName>
</protein>
<evidence type="ECO:0000256" key="4">
    <source>
        <dbReference type="ARBA" id="ARBA00022989"/>
    </source>
</evidence>
<dbReference type="Gene3D" id="1.20.1250.20">
    <property type="entry name" value="MFS general substrate transporter like domains"/>
    <property type="match status" value="1"/>
</dbReference>
<dbReference type="PANTHER" id="PTHR23501">
    <property type="entry name" value="MAJOR FACILITATOR SUPERFAMILY"/>
    <property type="match status" value="1"/>
</dbReference>
<accession>Q6CNU4</accession>
<feature type="transmembrane region" description="Helical" evidence="6">
    <location>
        <begin position="230"/>
        <end position="250"/>
    </location>
</feature>
<dbReference type="Pfam" id="PF07690">
    <property type="entry name" value="MFS_1"/>
    <property type="match status" value="1"/>
</dbReference>
<comment type="subcellular location">
    <subcellularLocation>
        <location evidence="1">Membrane</location>
        <topology evidence="1">Multi-pass membrane protein</topology>
    </subcellularLocation>
</comment>
<comment type="similarity">
    <text evidence="2">Belongs to the major facilitator superfamily.</text>
</comment>
<dbReference type="HOGENOM" id="CLU_000960_22_1_1"/>
<feature type="transmembrane region" description="Helical" evidence="6">
    <location>
        <begin position="143"/>
        <end position="161"/>
    </location>
</feature>
<dbReference type="SUPFAM" id="SSF103473">
    <property type="entry name" value="MFS general substrate transporter"/>
    <property type="match status" value="2"/>
</dbReference>
<feature type="transmembrane region" description="Helical" evidence="6">
    <location>
        <begin position="167"/>
        <end position="192"/>
    </location>
</feature>
<keyword evidence="3 6" id="KW-0812">Transmembrane</keyword>
<organism evidence="8 9">
    <name type="scientific">Kluyveromyces lactis (strain ATCC 8585 / CBS 2359 / DSM 70799 / NBRC 1267 / NRRL Y-1140 / WM37)</name>
    <name type="common">Yeast</name>
    <name type="synonym">Candida sphaerica</name>
    <dbReference type="NCBI Taxonomy" id="284590"/>
    <lineage>
        <taxon>Eukaryota</taxon>
        <taxon>Fungi</taxon>
        <taxon>Dikarya</taxon>
        <taxon>Ascomycota</taxon>
        <taxon>Saccharomycotina</taxon>
        <taxon>Saccharomycetes</taxon>
        <taxon>Saccharomycetales</taxon>
        <taxon>Saccharomycetaceae</taxon>
        <taxon>Kluyveromyces</taxon>
    </lineage>
</organism>
<evidence type="ECO:0000313" key="8">
    <source>
        <dbReference type="EMBL" id="CAG99482.1"/>
    </source>
</evidence>
<keyword evidence="5 6" id="KW-0472">Membrane</keyword>
<dbReference type="RefSeq" id="XP_454395.1">
    <property type="nucleotide sequence ID" value="XM_454395.1"/>
</dbReference>
<dbReference type="PROSITE" id="PS50850">
    <property type="entry name" value="MFS"/>
    <property type="match status" value="1"/>
</dbReference>
<feature type="transmembrane region" description="Helical" evidence="6">
    <location>
        <begin position="406"/>
        <end position="428"/>
    </location>
</feature>
<dbReference type="PANTHER" id="PTHR23501:SF198">
    <property type="entry name" value="AZOLE RESISTANCE PROTEIN 1-RELATED"/>
    <property type="match status" value="1"/>
</dbReference>
<dbReference type="Proteomes" id="UP000000598">
    <property type="component" value="Chromosome E"/>
</dbReference>
<gene>
    <name evidence="8" type="ORF">KLLA0_E09879g</name>
</gene>
<dbReference type="InParanoid" id="Q6CNU4"/>
<dbReference type="GeneID" id="2894691"/>
<feature type="transmembrane region" description="Helical" evidence="6">
    <location>
        <begin position="324"/>
        <end position="346"/>
    </location>
</feature>
<dbReference type="eggNOG" id="KOG0254">
    <property type="taxonomic scope" value="Eukaryota"/>
</dbReference>
<dbReference type="AlphaFoldDB" id="Q6CNU4"/>
<evidence type="ECO:0000256" key="3">
    <source>
        <dbReference type="ARBA" id="ARBA00022692"/>
    </source>
</evidence>
<feature type="transmembrane region" description="Helical" evidence="6">
    <location>
        <begin position="199"/>
        <end position="218"/>
    </location>
</feature>
<feature type="transmembrane region" description="Helical" evidence="6">
    <location>
        <begin position="373"/>
        <end position="394"/>
    </location>
</feature>
<dbReference type="EMBL" id="CR382125">
    <property type="protein sequence ID" value="CAG99482.1"/>
    <property type="molecule type" value="Genomic_DNA"/>
</dbReference>
<dbReference type="CDD" id="cd17502">
    <property type="entry name" value="MFS_Azr1_MDR_like"/>
    <property type="match status" value="1"/>
</dbReference>
<keyword evidence="4 6" id="KW-1133">Transmembrane helix</keyword>
<feature type="transmembrane region" description="Helical" evidence="6">
    <location>
        <begin position="440"/>
        <end position="463"/>
    </location>
</feature>
<name>Q6CNU4_KLULA</name>
<keyword evidence="9" id="KW-1185">Reference proteome</keyword>
<feature type="transmembrane region" description="Helical" evidence="6">
    <location>
        <begin position="74"/>
        <end position="94"/>
    </location>
</feature>
<dbReference type="InterPro" id="IPR011701">
    <property type="entry name" value="MFS"/>
</dbReference>
<dbReference type="Gene3D" id="1.20.1720.10">
    <property type="entry name" value="Multidrug resistance protein D"/>
    <property type="match status" value="1"/>
</dbReference>